<evidence type="ECO:0000313" key="4">
    <source>
        <dbReference type="EMBL" id="PNR25952.1"/>
    </source>
</evidence>
<dbReference type="PANTHER" id="PTHR46993">
    <property type="entry name" value="MYB TRANSCRIPTION FACTOR"/>
    <property type="match status" value="1"/>
</dbReference>
<accession>A0A2K1I9J9</accession>
<dbReference type="EMBL" id="ABEU02000299">
    <property type="protein sequence ID" value="PNR25952.1"/>
    <property type="molecule type" value="Genomic_DNA"/>
</dbReference>
<feature type="region of interest" description="Disordered" evidence="1">
    <location>
        <begin position="527"/>
        <end position="567"/>
    </location>
</feature>
<feature type="region of interest" description="Disordered" evidence="1">
    <location>
        <begin position="175"/>
        <end position="195"/>
    </location>
</feature>
<feature type="region of interest" description="Disordered" evidence="1">
    <location>
        <begin position="285"/>
        <end position="334"/>
    </location>
</feature>
<evidence type="ECO:0000259" key="3">
    <source>
        <dbReference type="PROSITE" id="PS51294"/>
    </source>
</evidence>
<dbReference type="STRING" id="3218.A0A2K1I9J9"/>
<reference evidence="4" key="1">
    <citation type="journal article" date="2008" name="Science">
        <title>The Physcomitrella genome reveals evolutionary insights into the conquest of land by plants.</title>
        <authorList>
            <person name="Rensing S."/>
            <person name="Lang D."/>
            <person name="Zimmer A."/>
            <person name="Terry A."/>
            <person name="Salamov A."/>
            <person name="Shapiro H."/>
            <person name="Nishiyama T."/>
            <person name="Perroud P.-F."/>
            <person name="Lindquist E."/>
            <person name="Kamisugi Y."/>
            <person name="Tanahashi T."/>
            <person name="Sakakibara K."/>
            <person name="Fujita T."/>
            <person name="Oishi K."/>
            <person name="Shin-I T."/>
            <person name="Kuroki Y."/>
            <person name="Toyoda A."/>
            <person name="Suzuki Y."/>
            <person name="Hashimoto A."/>
            <person name="Yamaguchi K."/>
            <person name="Sugano A."/>
            <person name="Kohara Y."/>
            <person name="Fujiyama A."/>
            <person name="Anterola A."/>
            <person name="Aoki S."/>
            <person name="Ashton N."/>
            <person name="Barbazuk W.B."/>
            <person name="Barker E."/>
            <person name="Bennetzen J."/>
            <person name="Bezanilla M."/>
            <person name="Blankenship R."/>
            <person name="Cho S.H."/>
            <person name="Dutcher S."/>
            <person name="Estelle M."/>
            <person name="Fawcett J.A."/>
            <person name="Gundlach H."/>
            <person name="Hanada K."/>
            <person name="Heyl A."/>
            <person name="Hicks K.A."/>
            <person name="Hugh J."/>
            <person name="Lohr M."/>
            <person name="Mayer K."/>
            <person name="Melkozernov A."/>
            <person name="Murata T."/>
            <person name="Nelson D."/>
            <person name="Pils B."/>
            <person name="Prigge M."/>
            <person name="Reiss B."/>
            <person name="Renner T."/>
            <person name="Rombauts S."/>
            <person name="Rushton P."/>
            <person name="Sanderfoot A."/>
            <person name="Schween G."/>
            <person name="Shiu S.-H."/>
            <person name="Stueber K."/>
            <person name="Theodoulou F.L."/>
            <person name="Tu H."/>
            <person name="Van de Peer Y."/>
            <person name="Verrier P.J."/>
            <person name="Waters E."/>
            <person name="Wood A."/>
            <person name="Yang L."/>
            <person name="Cove D."/>
            <person name="Cuming A."/>
            <person name="Hasebe M."/>
            <person name="Lucas S."/>
            <person name="Mishler D.B."/>
            <person name="Reski R."/>
            <person name="Grigoriev I."/>
            <person name="Quatrano R.S."/>
            <person name="Boore J.L."/>
        </authorList>
    </citation>
    <scope>NUCLEOTIDE SEQUENCE [LARGE SCALE GENOMIC DNA]</scope>
</reference>
<dbReference type="PROSITE" id="PS50090">
    <property type="entry name" value="MYB_LIKE"/>
    <property type="match status" value="1"/>
</dbReference>
<dbReference type="PROSITE" id="PS51294">
    <property type="entry name" value="HTH_MYB"/>
    <property type="match status" value="1"/>
</dbReference>
<comment type="caution">
    <text evidence="4">The sequence shown here is derived from an EMBL/GenBank/DDBJ whole genome shotgun (WGS) entry which is preliminary data.</text>
</comment>
<dbReference type="FunCoup" id="A0A2K1I9J9">
    <property type="interactions" value="1361"/>
</dbReference>
<gene>
    <name evidence="4" type="ORF">PHYPA_031277</name>
</gene>
<dbReference type="InterPro" id="IPR017930">
    <property type="entry name" value="Myb_dom"/>
</dbReference>
<dbReference type="SMART" id="SM00717">
    <property type="entry name" value="SANT"/>
    <property type="match status" value="1"/>
</dbReference>
<protein>
    <submittedName>
        <fullName evidence="4">Uncharacterized protein</fullName>
    </submittedName>
</protein>
<evidence type="ECO:0000259" key="2">
    <source>
        <dbReference type="PROSITE" id="PS50090"/>
    </source>
</evidence>
<dbReference type="AlphaFoldDB" id="A0A2K1I9J9"/>
<organism evidence="4">
    <name type="scientific">Physcomitrium patens</name>
    <name type="common">Spreading-leaved earth moss</name>
    <name type="synonym">Physcomitrella patens</name>
    <dbReference type="NCBI Taxonomy" id="3218"/>
    <lineage>
        <taxon>Eukaryota</taxon>
        <taxon>Viridiplantae</taxon>
        <taxon>Streptophyta</taxon>
        <taxon>Embryophyta</taxon>
        <taxon>Bryophyta</taxon>
        <taxon>Bryophytina</taxon>
        <taxon>Bryopsida</taxon>
        <taxon>Funariidae</taxon>
        <taxon>Funariales</taxon>
        <taxon>Funariaceae</taxon>
        <taxon>Physcomitrium</taxon>
    </lineage>
</organism>
<feature type="domain" description="Myb-like" evidence="2">
    <location>
        <begin position="405"/>
        <end position="460"/>
    </location>
</feature>
<dbReference type="Gene3D" id="1.10.246.220">
    <property type="match status" value="1"/>
</dbReference>
<dbReference type="CDD" id="cd11660">
    <property type="entry name" value="SANT_TRF"/>
    <property type="match status" value="1"/>
</dbReference>
<dbReference type="Pfam" id="PF00249">
    <property type="entry name" value="Myb_DNA-binding"/>
    <property type="match status" value="1"/>
</dbReference>
<dbReference type="InterPro" id="IPR009057">
    <property type="entry name" value="Homeodomain-like_sf"/>
</dbReference>
<reference evidence="4" key="2">
    <citation type="journal article" date="2018" name="Plant J.">
        <title>The Physcomitrella patens chromosome-scale assembly reveals moss genome structure and evolution.</title>
        <authorList>
            <person name="Lang D."/>
            <person name="Ullrich K.K."/>
            <person name="Murat F."/>
            <person name="Fuchs J."/>
            <person name="Jenkins J."/>
            <person name="Haas F.B."/>
            <person name="Piednoel M."/>
            <person name="Gundlach H."/>
            <person name="Van Bel M."/>
            <person name="Meyberg R."/>
            <person name="Vives C."/>
            <person name="Morata J."/>
            <person name="Symeonidi A."/>
            <person name="Hiss M."/>
            <person name="Muchero W."/>
            <person name="Kamisugi Y."/>
            <person name="Saleh O."/>
            <person name="Blanc G."/>
            <person name="Decker E.L."/>
            <person name="van Gessel N."/>
            <person name="Grimwood J."/>
            <person name="Hayes R.D."/>
            <person name="Graham S.W."/>
            <person name="Gunter L.E."/>
            <person name="McDaniel S.F."/>
            <person name="Hoernstein S.N.W."/>
            <person name="Larsson A."/>
            <person name="Li F.W."/>
            <person name="Perroud P.F."/>
            <person name="Phillips J."/>
            <person name="Ranjan P."/>
            <person name="Rokshar D.S."/>
            <person name="Rothfels C.J."/>
            <person name="Schneider L."/>
            <person name="Shu S."/>
            <person name="Stevenson D.W."/>
            <person name="Thummler F."/>
            <person name="Tillich M."/>
            <person name="Villarreal Aguilar J.C."/>
            <person name="Widiez T."/>
            <person name="Wong G.K."/>
            <person name="Wymore A."/>
            <person name="Zhang Y."/>
            <person name="Zimmer A.D."/>
            <person name="Quatrano R.S."/>
            <person name="Mayer K.F.X."/>
            <person name="Goodstein D."/>
            <person name="Casacuberta J.M."/>
            <person name="Vandepoele K."/>
            <person name="Reski R."/>
            <person name="Cuming A.C."/>
            <person name="Tuskan G.A."/>
            <person name="Maumus F."/>
            <person name="Salse J."/>
            <person name="Schmutz J."/>
            <person name="Rensing S.A."/>
        </authorList>
    </citation>
    <scope>NUCLEOTIDE SEQUENCE [LARGE SCALE GENOMIC DNA]</scope>
</reference>
<proteinExistence type="predicted"/>
<feature type="compositionally biased region" description="Polar residues" evidence="1">
    <location>
        <begin position="299"/>
        <end position="325"/>
    </location>
</feature>
<feature type="domain" description="HTH myb-type" evidence="3">
    <location>
        <begin position="405"/>
        <end position="464"/>
    </location>
</feature>
<dbReference type="InterPro" id="IPR001005">
    <property type="entry name" value="SANT/Myb"/>
</dbReference>
<dbReference type="InParanoid" id="A0A2K1I9J9"/>
<name>A0A2K1I9J9_PHYPA</name>
<dbReference type="PANTHER" id="PTHR46993:SF6">
    <property type="entry name" value="MYB TRANSCRIPTION FACTOR"/>
    <property type="match status" value="1"/>
</dbReference>
<dbReference type="SUPFAM" id="SSF46689">
    <property type="entry name" value="Homeodomain-like"/>
    <property type="match status" value="1"/>
</dbReference>
<evidence type="ECO:0000256" key="1">
    <source>
        <dbReference type="SAM" id="MobiDB-lite"/>
    </source>
</evidence>
<feature type="compositionally biased region" description="Basic and acidic residues" evidence="1">
    <location>
        <begin position="185"/>
        <end position="195"/>
    </location>
</feature>
<feature type="compositionally biased region" description="Polar residues" evidence="1">
    <location>
        <begin position="175"/>
        <end position="184"/>
    </location>
</feature>
<sequence length="567" mass="64161">MERTPREGKELGFKLIHAWIWEYVLKHTVGVNIIQELTKLLPFPTGVLRLRQMLLIRDLTQQLGDPIPNKIDVDLALQYLEGLENSLASKPAEELEESVRGGLLQPALERKDLERPLLELKSELRTSLGEKRVDAQQAKVIRDEFRALAAKAWILLGPLVLEEFAASTIAGKQSLRAQSSVRGNSDSEDRSFHDTQETLVDRRFEQLEGALRASQSELQNILDVKIVEVKRSVVVLEDVHHSLKKLVKDQAEVCKQHVRLKNPGTTSHCLGLSVLNLPPLAHAPGLEDDNMYEDKDRPSSNAHCSQLSSENPHPSNSQDPYSSPSHPLLLDPGLHNTKETACALESSWSPSKITGRVGFMLGGQREKRPFQEIDLCGEVLICNSEQTVRECKHGESLLGIGSGSTQRRTQKKWSNEEVELLKRGVQEHGKGHWKEILNNNTDAFRGRTEVDLKDKWRNLEKYERLQYGTTSSLTIEPHPYLRSPAFNPPNGTQYSRIRFLTQQHRDSISISPHNTLDLRLFNNRNGSQSLDFGVTSKENKTKERKEKKKEKRQTRDRTKLAPGSTLS</sequence>